<dbReference type="Pfam" id="PF08541">
    <property type="entry name" value="ACP_syn_III_C"/>
    <property type="match status" value="1"/>
</dbReference>
<dbReference type="InterPro" id="IPR013747">
    <property type="entry name" value="ACP_syn_III_C"/>
</dbReference>
<keyword evidence="9 14" id="KW-0012">Acyltransferase</keyword>
<keyword evidence="4 14" id="KW-0808">Transferase</keyword>
<dbReference type="GO" id="GO:0004315">
    <property type="term" value="F:3-oxoacyl-[acyl-carrier-protein] synthase activity"/>
    <property type="evidence" value="ECO:0007669"/>
    <property type="project" value="InterPro"/>
</dbReference>
<keyword evidence="7 14" id="KW-0275">Fatty acid biosynthesis</keyword>
<evidence type="ECO:0000256" key="6">
    <source>
        <dbReference type="ARBA" id="ARBA00023098"/>
    </source>
</evidence>
<dbReference type="GO" id="GO:0006633">
    <property type="term" value="P:fatty acid biosynthetic process"/>
    <property type="evidence" value="ECO:0007669"/>
    <property type="project" value="UniProtKB-UniRule"/>
</dbReference>
<proteinExistence type="inferred from homology"/>
<dbReference type="NCBIfam" id="NF006829">
    <property type="entry name" value="PRK09352.1"/>
    <property type="match status" value="1"/>
</dbReference>
<evidence type="ECO:0000256" key="8">
    <source>
        <dbReference type="ARBA" id="ARBA00023268"/>
    </source>
</evidence>
<evidence type="ECO:0000256" key="13">
    <source>
        <dbReference type="ARBA" id="ARBA00052985"/>
    </source>
</evidence>
<comment type="catalytic activity">
    <reaction evidence="13">
        <text>3-methylbutanoyl-CoA + malonyl-[ACP] + H(+) = 5-methyl-3-oxohexanoyl-[ACP] + CO2 + CoA</text>
        <dbReference type="Rhea" id="RHEA:42272"/>
        <dbReference type="Rhea" id="RHEA-COMP:9623"/>
        <dbReference type="Rhea" id="RHEA-COMP:9941"/>
        <dbReference type="ChEBI" id="CHEBI:15378"/>
        <dbReference type="ChEBI" id="CHEBI:16526"/>
        <dbReference type="ChEBI" id="CHEBI:57287"/>
        <dbReference type="ChEBI" id="CHEBI:57345"/>
        <dbReference type="ChEBI" id="CHEBI:78449"/>
        <dbReference type="ChEBI" id="CHEBI:78822"/>
        <dbReference type="EC" id="2.3.1.300"/>
    </reaction>
    <physiologicalReaction direction="left-to-right" evidence="13">
        <dbReference type="Rhea" id="RHEA:42273"/>
    </physiologicalReaction>
</comment>
<evidence type="ECO:0000256" key="5">
    <source>
        <dbReference type="ARBA" id="ARBA00022832"/>
    </source>
</evidence>
<dbReference type="InterPro" id="IPR004655">
    <property type="entry name" value="FabH"/>
</dbReference>
<keyword evidence="5 14" id="KW-0276">Fatty acid metabolism</keyword>
<comment type="catalytic activity">
    <reaction evidence="10">
        <text>malonyl-[ACP] + acetyl-CoA + H(+) = 3-oxobutanoyl-[ACP] + CO2 + CoA</text>
        <dbReference type="Rhea" id="RHEA:12080"/>
        <dbReference type="Rhea" id="RHEA-COMP:9623"/>
        <dbReference type="Rhea" id="RHEA-COMP:9625"/>
        <dbReference type="ChEBI" id="CHEBI:15378"/>
        <dbReference type="ChEBI" id="CHEBI:16526"/>
        <dbReference type="ChEBI" id="CHEBI:57287"/>
        <dbReference type="ChEBI" id="CHEBI:57288"/>
        <dbReference type="ChEBI" id="CHEBI:78449"/>
        <dbReference type="ChEBI" id="CHEBI:78450"/>
        <dbReference type="EC" id="2.3.1.180"/>
    </reaction>
    <physiologicalReaction direction="left-to-right" evidence="10">
        <dbReference type="Rhea" id="RHEA:12081"/>
    </physiologicalReaction>
</comment>
<keyword evidence="14" id="KW-0963">Cytoplasm</keyword>
<evidence type="ECO:0000256" key="7">
    <source>
        <dbReference type="ARBA" id="ARBA00023160"/>
    </source>
</evidence>
<evidence type="ECO:0000313" key="15">
    <source>
        <dbReference type="EMBL" id="URZ13713.1"/>
    </source>
</evidence>
<feature type="region of interest" description="ACP-binding" evidence="14">
    <location>
        <begin position="251"/>
        <end position="255"/>
    </location>
</feature>
<keyword evidence="16" id="KW-1185">Reference proteome</keyword>
<feature type="active site" evidence="14">
    <location>
        <position position="280"/>
    </location>
</feature>
<evidence type="ECO:0000256" key="10">
    <source>
        <dbReference type="ARBA" id="ARBA00051096"/>
    </source>
</evidence>
<comment type="similarity">
    <text evidence="2 14">Belongs to the thiolase-like superfamily. FabH family.</text>
</comment>
<evidence type="ECO:0000256" key="11">
    <source>
        <dbReference type="ARBA" id="ARBA00052407"/>
    </source>
</evidence>
<dbReference type="Pfam" id="PF08545">
    <property type="entry name" value="ACP_syn_III"/>
    <property type="match status" value="1"/>
</dbReference>
<comment type="domain">
    <text evidence="14">The last Arg residue of the ACP-binding site is essential for the weak association between ACP/AcpP and FabH.</text>
</comment>
<comment type="function">
    <text evidence="14">Catalyzes the condensation reaction of fatty acid synthesis by the addition to an acyl acceptor of two carbons from malonyl-ACP. Catalyzes the first condensation reaction which initiates fatty acid synthesis and may therefore play a role in governing the total rate of fatty acid production. Possesses both acetoacetyl-ACP synthase and acetyl transacylase activities. Its substrate specificity determines the biosynthesis of branched-chain and/or straight-chain of fatty acids.</text>
</comment>
<dbReference type="AlphaFoldDB" id="A0A1S8L618"/>
<evidence type="ECO:0000256" key="3">
    <source>
        <dbReference type="ARBA" id="ARBA00022516"/>
    </source>
</evidence>
<keyword evidence="3 14" id="KW-0444">Lipid biosynthesis</keyword>
<protein>
    <recommendedName>
        <fullName evidence="14">Beta-ketoacyl-[acyl-carrier-protein] synthase III</fullName>
        <shortName evidence="14">Beta-ketoacyl-ACP synthase III</shortName>
        <shortName evidence="14">KAS III</shortName>
        <ecNumber evidence="14">2.3.1.180</ecNumber>
    </recommendedName>
    <alternativeName>
        <fullName evidence="14">3-oxoacyl-[acyl-carrier-protein] synthase 3</fullName>
    </alternativeName>
    <alternativeName>
        <fullName evidence="14">3-oxoacyl-[acyl-carrier-protein] synthase III</fullName>
    </alternativeName>
</protein>
<feature type="active site" evidence="14">
    <location>
        <position position="112"/>
    </location>
</feature>
<dbReference type="Proteomes" id="UP000190951">
    <property type="component" value="Chromosome"/>
</dbReference>
<comment type="catalytic activity">
    <reaction evidence="11">
        <text>(2S)-2-methylbutanoyl-CoA + malonyl-[ACP] + H(+) = (4S)-4-methyl-3-oxohexanoyl-[ACP] + CO2 + CoA</text>
        <dbReference type="Rhea" id="RHEA:42276"/>
        <dbReference type="Rhea" id="RHEA-COMP:9623"/>
        <dbReference type="Rhea" id="RHEA-COMP:17148"/>
        <dbReference type="ChEBI" id="CHEBI:15378"/>
        <dbReference type="ChEBI" id="CHEBI:16526"/>
        <dbReference type="ChEBI" id="CHEBI:57287"/>
        <dbReference type="ChEBI" id="CHEBI:78449"/>
        <dbReference type="ChEBI" id="CHEBI:88166"/>
        <dbReference type="ChEBI" id="CHEBI:167462"/>
        <dbReference type="EC" id="2.3.1.300"/>
    </reaction>
    <physiologicalReaction direction="left-to-right" evidence="11">
        <dbReference type="Rhea" id="RHEA:42277"/>
    </physiologicalReaction>
</comment>
<keyword evidence="6 14" id="KW-0443">Lipid metabolism</keyword>
<name>A0A1S8L618_9CLOT</name>
<dbReference type="GO" id="GO:0005737">
    <property type="term" value="C:cytoplasm"/>
    <property type="evidence" value="ECO:0007669"/>
    <property type="project" value="UniProtKB-SubCell"/>
</dbReference>
<dbReference type="FunFam" id="3.40.47.10:FF:000004">
    <property type="entry name" value="3-oxoacyl-[acyl-carrier-protein] synthase 3"/>
    <property type="match status" value="1"/>
</dbReference>
<accession>A0A1S8L618</accession>
<dbReference type="InterPro" id="IPR013751">
    <property type="entry name" value="ACP_syn_III_N"/>
</dbReference>
<dbReference type="SUPFAM" id="SSF53901">
    <property type="entry name" value="Thiolase-like"/>
    <property type="match status" value="1"/>
</dbReference>
<evidence type="ECO:0000313" key="16">
    <source>
        <dbReference type="Proteomes" id="UP000190951"/>
    </source>
</evidence>
<dbReference type="CDD" id="cd00830">
    <property type="entry name" value="KAS_III"/>
    <property type="match status" value="1"/>
</dbReference>
<comment type="subunit">
    <text evidence="14">Homodimer.</text>
</comment>
<feature type="active site" evidence="14">
    <location>
        <position position="250"/>
    </location>
</feature>
<evidence type="ECO:0000256" key="1">
    <source>
        <dbReference type="ARBA" id="ARBA00005194"/>
    </source>
</evidence>
<dbReference type="GO" id="GO:0033818">
    <property type="term" value="F:beta-ketoacyl-acyl-carrier-protein synthase III activity"/>
    <property type="evidence" value="ECO:0007669"/>
    <property type="project" value="UniProtKB-UniRule"/>
</dbReference>
<reference evidence="15 16" key="1">
    <citation type="submission" date="2022-04" db="EMBL/GenBank/DDBJ databases">
        <title>Genome sequence of C. roseum typestrain.</title>
        <authorList>
            <person name="Poehlein A."/>
            <person name="Schoch T."/>
            <person name="Duerre P."/>
            <person name="Daniel R."/>
        </authorList>
    </citation>
    <scope>NUCLEOTIDE SEQUENCE [LARGE SCALE GENOMIC DNA]</scope>
    <source>
        <strain evidence="15 16">DSM 7320</strain>
    </source>
</reference>
<comment type="catalytic activity">
    <reaction evidence="12">
        <text>2-methylpropanoyl-CoA + malonyl-[ACP] + H(+) = 4-methyl-3-oxopentanoyl-[ACP] + CO2 + CoA</text>
        <dbReference type="Rhea" id="RHEA:42268"/>
        <dbReference type="Rhea" id="RHEA-COMP:9623"/>
        <dbReference type="Rhea" id="RHEA-COMP:9940"/>
        <dbReference type="ChEBI" id="CHEBI:15378"/>
        <dbReference type="ChEBI" id="CHEBI:16526"/>
        <dbReference type="ChEBI" id="CHEBI:57287"/>
        <dbReference type="ChEBI" id="CHEBI:57338"/>
        <dbReference type="ChEBI" id="CHEBI:78449"/>
        <dbReference type="ChEBI" id="CHEBI:78820"/>
        <dbReference type="EC" id="2.3.1.300"/>
    </reaction>
    <physiologicalReaction direction="left-to-right" evidence="12">
        <dbReference type="Rhea" id="RHEA:42269"/>
    </physiologicalReaction>
</comment>
<dbReference type="EMBL" id="CP096983">
    <property type="protein sequence ID" value="URZ13713.1"/>
    <property type="molecule type" value="Genomic_DNA"/>
</dbReference>
<comment type="pathway">
    <text evidence="1 14">Lipid metabolism; fatty acid biosynthesis.</text>
</comment>
<dbReference type="PANTHER" id="PTHR43091:SF1">
    <property type="entry name" value="BETA-KETOACYL-[ACYL-CARRIER-PROTEIN] SYNTHASE III, CHLOROPLASTIC"/>
    <property type="match status" value="1"/>
</dbReference>
<evidence type="ECO:0000256" key="14">
    <source>
        <dbReference type="HAMAP-Rule" id="MF_01815"/>
    </source>
</evidence>
<dbReference type="InterPro" id="IPR016039">
    <property type="entry name" value="Thiolase-like"/>
</dbReference>
<dbReference type="STRING" id="84029.CROST_21720"/>
<sequence>MNSVEIIGTGSYAPEKVVTNEDMSKVVDTSDEWISSRTGIKERRISVNENTSDLGAKAALRAIENANIKVEDIDLIITATTSPDSYTPSVACIIQEKIGAKNAVCFDVNAACTGFIFALNTAAQFIKTGEYNNALVIGAEVLSKILDWEDRSTCVLFGDGAGAAVIRKGNKEGILKAILGSDGTGGKFLHCPAINVVNPFSEEKELANSKISMNGREVFKFAVKVMVSSIKKVVEDSGLKLEDIDYIIPHQANIRIIEAAAKKLELGMSNFFVNLQNYGNTSGATIPVAVDEMNRRGLLKSGTKIVVVGFGGGLTWGAMVLQWTKE</sequence>
<dbReference type="Gene3D" id="3.40.47.10">
    <property type="match status" value="1"/>
</dbReference>
<evidence type="ECO:0000256" key="9">
    <source>
        <dbReference type="ARBA" id="ARBA00023315"/>
    </source>
</evidence>
<dbReference type="PANTHER" id="PTHR43091">
    <property type="entry name" value="3-OXOACYL-[ACYL-CARRIER-PROTEIN] SYNTHASE"/>
    <property type="match status" value="1"/>
</dbReference>
<dbReference type="EC" id="2.3.1.180" evidence="14"/>
<dbReference type="HAMAP" id="MF_01815">
    <property type="entry name" value="FabH"/>
    <property type="match status" value="1"/>
</dbReference>
<keyword evidence="8 14" id="KW-0511">Multifunctional enzyme</keyword>
<comment type="subcellular location">
    <subcellularLocation>
        <location evidence="14">Cytoplasm</location>
    </subcellularLocation>
</comment>
<evidence type="ECO:0000256" key="4">
    <source>
        <dbReference type="ARBA" id="ARBA00022679"/>
    </source>
</evidence>
<organism evidence="15 16">
    <name type="scientific">Clostridium felsineum</name>
    <dbReference type="NCBI Taxonomy" id="36839"/>
    <lineage>
        <taxon>Bacteria</taxon>
        <taxon>Bacillati</taxon>
        <taxon>Bacillota</taxon>
        <taxon>Clostridia</taxon>
        <taxon>Eubacteriales</taxon>
        <taxon>Clostridiaceae</taxon>
        <taxon>Clostridium</taxon>
    </lineage>
</organism>
<evidence type="ECO:0000256" key="12">
    <source>
        <dbReference type="ARBA" id="ARBA00052467"/>
    </source>
</evidence>
<dbReference type="KEGG" id="crw:CROST_044790"/>
<evidence type="ECO:0000256" key="2">
    <source>
        <dbReference type="ARBA" id="ARBA00008642"/>
    </source>
</evidence>
<dbReference type="RefSeq" id="WP_077833636.1">
    <property type="nucleotide sequence ID" value="NZ_CP096983.1"/>
</dbReference>
<dbReference type="NCBIfam" id="TIGR00747">
    <property type="entry name" value="fabH"/>
    <property type="match status" value="1"/>
</dbReference>
<gene>
    <name evidence="15" type="primary">fabH_5</name>
    <name evidence="14" type="synonym">fabH</name>
    <name evidence="15" type="ORF">CROST_044790</name>
</gene>